<keyword evidence="2" id="KW-1185">Reference proteome</keyword>
<evidence type="ECO:0000313" key="1">
    <source>
        <dbReference type="EMBL" id="CAG8744883.1"/>
    </source>
</evidence>
<organism evidence="1 2">
    <name type="scientific">Racocetra persica</name>
    <dbReference type="NCBI Taxonomy" id="160502"/>
    <lineage>
        <taxon>Eukaryota</taxon>
        <taxon>Fungi</taxon>
        <taxon>Fungi incertae sedis</taxon>
        <taxon>Mucoromycota</taxon>
        <taxon>Glomeromycotina</taxon>
        <taxon>Glomeromycetes</taxon>
        <taxon>Diversisporales</taxon>
        <taxon>Gigasporaceae</taxon>
        <taxon>Racocetra</taxon>
    </lineage>
</organism>
<dbReference type="EMBL" id="CAJVQC010030204">
    <property type="protein sequence ID" value="CAG8744883.1"/>
    <property type="molecule type" value="Genomic_DNA"/>
</dbReference>
<name>A0ACA9QE68_9GLOM</name>
<proteinExistence type="predicted"/>
<feature type="non-terminal residue" evidence="1">
    <location>
        <position position="84"/>
    </location>
</feature>
<comment type="caution">
    <text evidence="1">The sequence shown here is derived from an EMBL/GenBank/DDBJ whole genome shotgun (WGS) entry which is preliminary data.</text>
</comment>
<protein>
    <submittedName>
        <fullName evidence="1">11979_t:CDS:1</fullName>
    </submittedName>
</protein>
<gene>
    <name evidence="1" type="ORF">RPERSI_LOCUS13548</name>
</gene>
<sequence>QGHGAYPLEEQLLDVSNAPLVWPNARLAYEKASETLQLLRSLPEDCLFNVISFGSCFDSLFEKSQPYSQESFSKALKHAQKMTA</sequence>
<evidence type="ECO:0000313" key="2">
    <source>
        <dbReference type="Proteomes" id="UP000789920"/>
    </source>
</evidence>
<feature type="non-terminal residue" evidence="1">
    <location>
        <position position="1"/>
    </location>
</feature>
<reference evidence="1" key="1">
    <citation type="submission" date="2021-06" db="EMBL/GenBank/DDBJ databases">
        <authorList>
            <person name="Kallberg Y."/>
            <person name="Tangrot J."/>
            <person name="Rosling A."/>
        </authorList>
    </citation>
    <scope>NUCLEOTIDE SEQUENCE</scope>
    <source>
        <strain evidence="1">MA461A</strain>
    </source>
</reference>
<accession>A0ACA9QE68</accession>
<dbReference type="Proteomes" id="UP000789920">
    <property type="component" value="Unassembled WGS sequence"/>
</dbReference>